<keyword evidence="4" id="KW-1185">Reference proteome</keyword>
<dbReference type="EMBL" id="BRYA01000644">
    <property type="protein sequence ID" value="GMI27388.1"/>
    <property type="molecule type" value="Genomic_DNA"/>
</dbReference>
<proteinExistence type="predicted"/>
<keyword evidence="1" id="KW-0175">Coiled coil</keyword>
<feature type="coiled-coil region" evidence="1">
    <location>
        <begin position="3"/>
        <end position="30"/>
    </location>
</feature>
<dbReference type="AlphaFoldDB" id="A0A9W7FYE3"/>
<gene>
    <name evidence="3" type="ORF">TrCOL_g3587</name>
</gene>
<name>A0A9W7FYE3_9STRA</name>
<protein>
    <submittedName>
        <fullName evidence="3">Uncharacterized protein</fullName>
    </submittedName>
</protein>
<dbReference type="OrthoDB" id="197695at2759"/>
<sequence length="412" mass="46536">MFHEETTEEIRRLHEENAVLKATMEEFKHQLADSLTPRCEDYDVWGDEEDGGGGGGGGSPFEPSFVTRVGGVDAVDTNRETISSLSHPAILWKELQVERKRSLMYKRGFESVRAELDALKEGGIVDKIEHRCMVLGLQVEELTRENVALTKIQKNQEKKLMSDEDLTQDWPVVMASLRQDLAVALDRAERSGKNAGELRKKMRELERKGKEGEKERRDLEEIVRDMAQGHFSGGEGEETYIEMKKTINKLHDALEEGRERERKFAASAKSFMVQRERKEAEAKKRDKAKDETIADLRKKLKDAEVDARQNILNMKELQGTLSKLAVGNLRVKEVRELLPRGGGGRVEGLDLTCIETVLPEEIDVRRTKFMTPKPPTSEVKKQLKWRGKDRGGGGLRGTGGRVGKKGKLSETT</sequence>
<feature type="region of interest" description="Disordered" evidence="2">
    <location>
        <begin position="192"/>
        <end position="215"/>
    </location>
</feature>
<accession>A0A9W7FYE3</accession>
<evidence type="ECO:0000256" key="1">
    <source>
        <dbReference type="SAM" id="Coils"/>
    </source>
</evidence>
<organism evidence="3 4">
    <name type="scientific">Triparma columacea</name>
    <dbReference type="NCBI Taxonomy" id="722753"/>
    <lineage>
        <taxon>Eukaryota</taxon>
        <taxon>Sar</taxon>
        <taxon>Stramenopiles</taxon>
        <taxon>Ochrophyta</taxon>
        <taxon>Bolidophyceae</taxon>
        <taxon>Parmales</taxon>
        <taxon>Triparmaceae</taxon>
        <taxon>Triparma</taxon>
    </lineage>
</organism>
<evidence type="ECO:0000256" key="2">
    <source>
        <dbReference type="SAM" id="MobiDB-lite"/>
    </source>
</evidence>
<comment type="caution">
    <text evidence="3">The sequence shown here is derived from an EMBL/GenBank/DDBJ whole genome shotgun (WGS) entry which is preliminary data.</text>
</comment>
<feature type="region of interest" description="Disordered" evidence="2">
    <location>
        <begin position="370"/>
        <end position="412"/>
    </location>
</feature>
<feature type="compositionally biased region" description="Basic and acidic residues" evidence="2">
    <location>
        <begin position="378"/>
        <end position="391"/>
    </location>
</feature>
<evidence type="ECO:0000313" key="3">
    <source>
        <dbReference type="EMBL" id="GMI27388.1"/>
    </source>
</evidence>
<reference evidence="4" key="1">
    <citation type="journal article" date="2023" name="Commun. Biol.">
        <title>Genome analysis of Parmales, the sister group of diatoms, reveals the evolutionary specialization of diatoms from phago-mixotrophs to photoautotrophs.</title>
        <authorList>
            <person name="Ban H."/>
            <person name="Sato S."/>
            <person name="Yoshikawa S."/>
            <person name="Yamada K."/>
            <person name="Nakamura Y."/>
            <person name="Ichinomiya M."/>
            <person name="Sato N."/>
            <person name="Blanc-Mathieu R."/>
            <person name="Endo H."/>
            <person name="Kuwata A."/>
            <person name="Ogata H."/>
        </authorList>
    </citation>
    <scope>NUCLEOTIDE SEQUENCE [LARGE SCALE GENOMIC DNA]</scope>
</reference>
<feature type="compositionally biased region" description="Gly residues" evidence="2">
    <location>
        <begin position="392"/>
        <end position="401"/>
    </location>
</feature>
<dbReference type="Proteomes" id="UP001165065">
    <property type="component" value="Unassembled WGS sequence"/>
</dbReference>
<evidence type="ECO:0000313" key="4">
    <source>
        <dbReference type="Proteomes" id="UP001165065"/>
    </source>
</evidence>